<feature type="transmembrane region" description="Helical" evidence="2">
    <location>
        <begin position="47"/>
        <end position="66"/>
    </location>
</feature>
<feature type="transmembrane region" description="Helical" evidence="2">
    <location>
        <begin position="100"/>
        <end position="133"/>
    </location>
</feature>
<dbReference type="InterPro" id="IPR050922">
    <property type="entry name" value="LytR/CpsA/Psr_CW_biosynth"/>
</dbReference>
<feature type="region of interest" description="Disordered" evidence="1">
    <location>
        <begin position="1"/>
        <end position="34"/>
    </location>
</feature>
<reference evidence="4" key="1">
    <citation type="submission" date="2020-05" db="EMBL/GenBank/DDBJ databases">
        <authorList>
            <person name="Chiriac C."/>
            <person name="Salcher M."/>
            <person name="Ghai R."/>
            <person name="Kavagutti S V."/>
        </authorList>
    </citation>
    <scope>NUCLEOTIDE SEQUENCE</scope>
</reference>
<organism evidence="4">
    <name type="scientific">freshwater metagenome</name>
    <dbReference type="NCBI Taxonomy" id="449393"/>
    <lineage>
        <taxon>unclassified sequences</taxon>
        <taxon>metagenomes</taxon>
        <taxon>ecological metagenomes</taxon>
    </lineage>
</organism>
<dbReference type="PANTHER" id="PTHR33392:SF6">
    <property type="entry name" value="POLYISOPRENYL-TEICHOIC ACID--PEPTIDOGLYCAN TEICHOIC ACID TRANSFERASE TAGU"/>
    <property type="match status" value="1"/>
</dbReference>
<keyword evidence="2" id="KW-0472">Membrane</keyword>
<dbReference type="AlphaFoldDB" id="A0A6J6BHM3"/>
<proteinExistence type="predicted"/>
<feature type="domain" description="Cell envelope-related transcriptional attenuator" evidence="3">
    <location>
        <begin position="210"/>
        <end position="393"/>
    </location>
</feature>
<dbReference type="InterPro" id="IPR004474">
    <property type="entry name" value="LytR_CpsA_psr"/>
</dbReference>
<evidence type="ECO:0000256" key="2">
    <source>
        <dbReference type="SAM" id="Phobius"/>
    </source>
</evidence>
<sequence length="472" mass="50900">MSSVPTRPAKPASGASKTASKGTSGSASTSPFRNVDRATPEQLRTRAWWLLVFTLIVPGLAQLVGGNRKLARFGLRATITIWATLGFLLLLGLINRGWVIWLVTLPFVGTIISWMLIAYALVFLVLAVDALRLSRLGKLFDRDKWIALGAFALVATLGTSAISWAGNFVGAGTGAIGSIFSQQGFSAPVDGRYNILLLGSDAGNDRFGVRPDSISVVSIDATTGKTVSISIPRNLQKAPFSGDSPLWSVYPNGWACGNDCLINALYKDVMDNHQDLYPDAEKQGSNPGIEATRDAVEGVTGLKIQSYVQIDMSEFASLIDALGGVRITIKQDLPIGGQRDDASDARDWLRASAEPQLLTGYQALWYARSRHGTSDYDRMLRQQEIQAAILKQMDPANVLNRFQQIASASKELVLTDVPSGMLSVYLDLAIKAKKLGIKNLALVPKNGFEPDAPDFGKIRGAVQTFIAKGKLS</sequence>
<evidence type="ECO:0000259" key="3">
    <source>
        <dbReference type="Pfam" id="PF03816"/>
    </source>
</evidence>
<dbReference type="PANTHER" id="PTHR33392">
    <property type="entry name" value="POLYISOPRENYL-TEICHOIC ACID--PEPTIDOGLYCAN TEICHOIC ACID TRANSFERASE TAGU"/>
    <property type="match status" value="1"/>
</dbReference>
<feature type="transmembrane region" description="Helical" evidence="2">
    <location>
        <begin position="73"/>
        <end position="94"/>
    </location>
</feature>
<dbReference type="Gene3D" id="3.40.630.190">
    <property type="entry name" value="LCP protein"/>
    <property type="match status" value="1"/>
</dbReference>
<accession>A0A6J6BHM3</accession>
<gene>
    <name evidence="4" type="ORF">UFOPK1410_00563</name>
</gene>
<feature type="transmembrane region" description="Helical" evidence="2">
    <location>
        <begin position="145"/>
        <end position="166"/>
    </location>
</feature>
<keyword evidence="2" id="KW-0812">Transmembrane</keyword>
<evidence type="ECO:0000313" key="4">
    <source>
        <dbReference type="EMBL" id="CAB4537899.1"/>
    </source>
</evidence>
<feature type="compositionally biased region" description="Low complexity" evidence="1">
    <location>
        <begin position="9"/>
        <end position="31"/>
    </location>
</feature>
<dbReference type="EMBL" id="CAEZSH010000056">
    <property type="protein sequence ID" value="CAB4537899.1"/>
    <property type="molecule type" value="Genomic_DNA"/>
</dbReference>
<evidence type="ECO:0000256" key="1">
    <source>
        <dbReference type="SAM" id="MobiDB-lite"/>
    </source>
</evidence>
<dbReference type="NCBIfam" id="TIGR00350">
    <property type="entry name" value="lytR_cpsA_psr"/>
    <property type="match status" value="1"/>
</dbReference>
<name>A0A6J6BHM3_9ZZZZ</name>
<keyword evidence="2" id="KW-1133">Transmembrane helix</keyword>
<dbReference type="Pfam" id="PF03816">
    <property type="entry name" value="LytR_cpsA_psr"/>
    <property type="match status" value="1"/>
</dbReference>
<protein>
    <submittedName>
        <fullName evidence="4">Unannotated protein</fullName>
    </submittedName>
</protein>